<dbReference type="AlphaFoldDB" id="C5KLA1"/>
<protein>
    <submittedName>
        <fullName evidence="2">Uncharacterized protein</fullName>
    </submittedName>
</protein>
<feature type="coiled-coil region" evidence="1">
    <location>
        <begin position="30"/>
        <end position="57"/>
    </location>
</feature>
<accession>C5KLA1</accession>
<evidence type="ECO:0000313" key="2">
    <source>
        <dbReference type="EMBL" id="EER14774.1"/>
    </source>
</evidence>
<keyword evidence="3" id="KW-1185">Reference proteome</keyword>
<organism evidence="3">
    <name type="scientific">Perkinsus marinus (strain ATCC 50983 / TXsc)</name>
    <dbReference type="NCBI Taxonomy" id="423536"/>
    <lineage>
        <taxon>Eukaryota</taxon>
        <taxon>Sar</taxon>
        <taxon>Alveolata</taxon>
        <taxon>Perkinsozoa</taxon>
        <taxon>Perkinsea</taxon>
        <taxon>Perkinsida</taxon>
        <taxon>Perkinsidae</taxon>
        <taxon>Perkinsus</taxon>
    </lineage>
</organism>
<gene>
    <name evidence="2" type="ORF">Pmar_PMAR015319</name>
</gene>
<evidence type="ECO:0000313" key="3">
    <source>
        <dbReference type="Proteomes" id="UP000007800"/>
    </source>
</evidence>
<dbReference type="GeneID" id="9045961"/>
<name>C5KLA1_PERM5</name>
<dbReference type="RefSeq" id="XP_002782978.1">
    <property type="nucleotide sequence ID" value="XM_002782932.1"/>
</dbReference>
<dbReference type="EMBL" id="GG673921">
    <property type="protein sequence ID" value="EER14774.1"/>
    <property type="molecule type" value="Genomic_DNA"/>
</dbReference>
<sequence length="57" mass="6857">MVKCTLMLKDETLVRIVIKVKLCRLILDTAKQLNDANRRYDHEKNNDKKELKRMIEK</sequence>
<evidence type="ECO:0000256" key="1">
    <source>
        <dbReference type="SAM" id="Coils"/>
    </source>
</evidence>
<proteinExistence type="predicted"/>
<dbReference type="InParanoid" id="C5KLA1"/>
<keyword evidence="1" id="KW-0175">Coiled coil</keyword>
<reference evidence="2 3" key="1">
    <citation type="submission" date="2008-07" db="EMBL/GenBank/DDBJ databases">
        <authorList>
            <person name="El-Sayed N."/>
            <person name="Caler E."/>
            <person name="Inman J."/>
            <person name="Amedeo P."/>
            <person name="Hass B."/>
            <person name="Wortman J."/>
        </authorList>
    </citation>
    <scope>NUCLEOTIDE SEQUENCE [LARGE SCALE GENOMIC DNA]</scope>
    <source>
        <strain evidence="3">ATCC 50983 / TXsc</strain>
    </source>
</reference>
<dbReference type="Proteomes" id="UP000007800">
    <property type="component" value="Unassembled WGS sequence"/>
</dbReference>